<accession>A0A8S3C7R9</accession>
<evidence type="ECO:0000313" key="3">
    <source>
        <dbReference type="Proteomes" id="UP000681720"/>
    </source>
</evidence>
<proteinExistence type="predicted"/>
<sequence length="76" mass="8627">SDQEDHDDDNDVQTTDQINRVEDQQQSMEVALNDIRQKRLEYDRQQIKGVQFSNVGDGNLKVVNNSSVTSSTCILT</sequence>
<feature type="region of interest" description="Disordered" evidence="1">
    <location>
        <begin position="1"/>
        <end position="26"/>
    </location>
</feature>
<dbReference type="EMBL" id="CAJOBJ010173061">
    <property type="protein sequence ID" value="CAF4890295.1"/>
    <property type="molecule type" value="Genomic_DNA"/>
</dbReference>
<evidence type="ECO:0000313" key="2">
    <source>
        <dbReference type="EMBL" id="CAF4890295.1"/>
    </source>
</evidence>
<feature type="non-terminal residue" evidence="2">
    <location>
        <position position="1"/>
    </location>
</feature>
<feature type="compositionally biased region" description="Acidic residues" evidence="1">
    <location>
        <begin position="1"/>
        <end position="11"/>
    </location>
</feature>
<name>A0A8S3C7R9_9BILA</name>
<reference evidence="2" key="1">
    <citation type="submission" date="2021-02" db="EMBL/GenBank/DDBJ databases">
        <authorList>
            <person name="Nowell W R."/>
        </authorList>
    </citation>
    <scope>NUCLEOTIDE SEQUENCE</scope>
</reference>
<dbReference type="AlphaFoldDB" id="A0A8S3C7R9"/>
<evidence type="ECO:0000256" key="1">
    <source>
        <dbReference type="SAM" id="MobiDB-lite"/>
    </source>
</evidence>
<comment type="caution">
    <text evidence="2">The sequence shown here is derived from an EMBL/GenBank/DDBJ whole genome shotgun (WGS) entry which is preliminary data.</text>
</comment>
<gene>
    <name evidence="2" type="ORF">GIL414_LOCUS51306</name>
</gene>
<organism evidence="2 3">
    <name type="scientific">Rotaria magnacalcarata</name>
    <dbReference type="NCBI Taxonomy" id="392030"/>
    <lineage>
        <taxon>Eukaryota</taxon>
        <taxon>Metazoa</taxon>
        <taxon>Spiralia</taxon>
        <taxon>Gnathifera</taxon>
        <taxon>Rotifera</taxon>
        <taxon>Eurotatoria</taxon>
        <taxon>Bdelloidea</taxon>
        <taxon>Philodinida</taxon>
        <taxon>Philodinidae</taxon>
        <taxon>Rotaria</taxon>
    </lineage>
</organism>
<protein>
    <submittedName>
        <fullName evidence="2">Uncharacterized protein</fullName>
    </submittedName>
</protein>
<dbReference type="Proteomes" id="UP000681720">
    <property type="component" value="Unassembled WGS sequence"/>
</dbReference>